<dbReference type="FunFam" id="1.10.10.10:FF:000018">
    <property type="entry name" value="DNA-binding response regulator ResD"/>
    <property type="match status" value="1"/>
</dbReference>
<name>A0A4R3L3G2_9FIRM</name>
<dbReference type="Gene3D" id="1.10.10.10">
    <property type="entry name" value="Winged helix-like DNA-binding domain superfamily/Winged helix DNA-binding domain"/>
    <property type="match status" value="1"/>
</dbReference>
<evidence type="ECO:0000256" key="1">
    <source>
        <dbReference type="ARBA" id="ARBA00022553"/>
    </source>
</evidence>
<dbReference type="InterPro" id="IPR039420">
    <property type="entry name" value="WalR-like"/>
</dbReference>
<dbReference type="InterPro" id="IPR001789">
    <property type="entry name" value="Sig_transdc_resp-reg_receiver"/>
</dbReference>
<comment type="caution">
    <text evidence="6">Lacks conserved residue(s) required for the propagation of feature annotation.</text>
</comment>
<dbReference type="SMART" id="SM00862">
    <property type="entry name" value="Trans_reg_C"/>
    <property type="match status" value="1"/>
</dbReference>
<dbReference type="InterPro" id="IPR036388">
    <property type="entry name" value="WH-like_DNA-bd_sf"/>
</dbReference>
<dbReference type="SUPFAM" id="SSF52172">
    <property type="entry name" value="CheY-like"/>
    <property type="match status" value="1"/>
</dbReference>
<dbReference type="InterPro" id="IPR001867">
    <property type="entry name" value="OmpR/PhoB-type_DNA-bd"/>
</dbReference>
<sequence length="241" mass="28012">MGMKIMVVDRDKSLIKALKYSLEKDNYQVDSAFTIKKAIEKVKRRDYELIILEILLPDGNGLNLCQTIRKQSQVPIIVLTEKKEDISKILALEYGADDYVTKPFNILELKARIKAILRRVNVVIPQVDNQSIKIDDFVINALGRKLTVNGEDIILTGKEFDLFYILVSNPGKVFTREELLENIWGCEYFGDLRTVDVHIRRLREKIEKDPADTKYIHTKWGAGYYFENKKDNLNRELKDED</sequence>
<dbReference type="GO" id="GO:0005829">
    <property type="term" value="C:cytosol"/>
    <property type="evidence" value="ECO:0007669"/>
    <property type="project" value="TreeGrafter"/>
</dbReference>
<dbReference type="OrthoDB" id="9790442at2"/>
<dbReference type="PANTHER" id="PTHR48111:SF40">
    <property type="entry name" value="PHOSPHATE REGULON TRANSCRIPTIONAL REGULATORY PROTEIN PHOB"/>
    <property type="match status" value="1"/>
</dbReference>
<keyword evidence="12" id="KW-1185">Reference proteome</keyword>
<dbReference type="InterPro" id="IPR000595">
    <property type="entry name" value="cNMP-bd_dom"/>
</dbReference>
<dbReference type="InterPro" id="IPR011006">
    <property type="entry name" value="CheY-like_superfamily"/>
</dbReference>
<keyword evidence="3" id="KW-0805">Transcription regulation</keyword>
<accession>A0A4R3L3G2</accession>
<protein>
    <submittedName>
        <fullName evidence="11">DNA-binding response OmpR family regulator</fullName>
    </submittedName>
</protein>
<proteinExistence type="predicted"/>
<evidence type="ECO:0000256" key="6">
    <source>
        <dbReference type="PROSITE-ProRule" id="PRU00169"/>
    </source>
</evidence>
<dbReference type="Proteomes" id="UP000294567">
    <property type="component" value="Unassembled WGS sequence"/>
</dbReference>
<dbReference type="Gene3D" id="3.40.50.2300">
    <property type="match status" value="1"/>
</dbReference>
<evidence type="ECO:0000259" key="9">
    <source>
        <dbReference type="PROSITE" id="PS50110"/>
    </source>
</evidence>
<comment type="caution">
    <text evidence="11">The sequence shown here is derived from an EMBL/GenBank/DDBJ whole genome shotgun (WGS) entry which is preliminary data.</text>
</comment>
<keyword evidence="1" id="KW-0597">Phosphoprotein</keyword>
<evidence type="ECO:0000256" key="2">
    <source>
        <dbReference type="ARBA" id="ARBA00023012"/>
    </source>
</evidence>
<feature type="DNA-binding region" description="OmpR/PhoB-type" evidence="7">
    <location>
        <begin position="129"/>
        <end position="228"/>
    </location>
</feature>
<dbReference type="CDD" id="cd00383">
    <property type="entry name" value="trans_reg_C"/>
    <property type="match status" value="1"/>
</dbReference>
<evidence type="ECO:0000256" key="3">
    <source>
        <dbReference type="ARBA" id="ARBA00023015"/>
    </source>
</evidence>
<dbReference type="PROSITE" id="PS51755">
    <property type="entry name" value="OMPR_PHOB"/>
    <property type="match status" value="1"/>
</dbReference>
<dbReference type="Pfam" id="PF00072">
    <property type="entry name" value="Response_reg"/>
    <property type="match status" value="1"/>
</dbReference>
<dbReference type="GO" id="GO:0000156">
    <property type="term" value="F:phosphorelay response regulator activity"/>
    <property type="evidence" value="ECO:0007669"/>
    <property type="project" value="TreeGrafter"/>
</dbReference>
<evidence type="ECO:0000256" key="4">
    <source>
        <dbReference type="ARBA" id="ARBA00023125"/>
    </source>
</evidence>
<keyword evidence="5" id="KW-0804">Transcription</keyword>
<evidence type="ECO:0000259" key="10">
    <source>
        <dbReference type="PROSITE" id="PS51755"/>
    </source>
</evidence>
<dbReference type="AlphaFoldDB" id="A0A4R3L3G2"/>
<dbReference type="Gene3D" id="6.10.250.690">
    <property type="match status" value="1"/>
</dbReference>
<feature type="domain" description="OmpR/PhoB-type" evidence="10">
    <location>
        <begin position="129"/>
        <end position="228"/>
    </location>
</feature>
<organism evidence="11 12">
    <name type="scientific">Keratinibaculum paraultunense</name>
    <dbReference type="NCBI Taxonomy" id="1278232"/>
    <lineage>
        <taxon>Bacteria</taxon>
        <taxon>Bacillati</taxon>
        <taxon>Bacillota</taxon>
        <taxon>Tissierellia</taxon>
        <taxon>Tissierellales</taxon>
        <taxon>Tepidimicrobiaceae</taxon>
        <taxon>Keratinibaculum</taxon>
    </lineage>
</organism>
<evidence type="ECO:0000256" key="7">
    <source>
        <dbReference type="PROSITE-ProRule" id="PRU01091"/>
    </source>
</evidence>
<dbReference type="Pfam" id="PF00486">
    <property type="entry name" value="Trans_reg_C"/>
    <property type="match status" value="1"/>
</dbReference>
<dbReference type="GO" id="GO:0032993">
    <property type="term" value="C:protein-DNA complex"/>
    <property type="evidence" value="ECO:0007669"/>
    <property type="project" value="TreeGrafter"/>
</dbReference>
<evidence type="ECO:0000256" key="5">
    <source>
        <dbReference type="ARBA" id="ARBA00023163"/>
    </source>
</evidence>
<dbReference type="SUPFAM" id="SSF46894">
    <property type="entry name" value="C-terminal effector domain of the bipartite response regulators"/>
    <property type="match status" value="1"/>
</dbReference>
<dbReference type="PROSITE" id="PS50110">
    <property type="entry name" value="RESPONSE_REGULATORY"/>
    <property type="match status" value="1"/>
</dbReference>
<dbReference type="InterPro" id="IPR016032">
    <property type="entry name" value="Sig_transdc_resp-reg_C-effctor"/>
</dbReference>
<dbReference type="PANTHER" id="PTHR48111">
    <property type="entry name" value="REGULATOR OF RPOS"/>
    <property type="match status" value="1"/>
</dbReference>
<feature type="domain" description="Response regulatory" evidence="9">
    <location>
        <begin position="4"/>
        <end position="117"/>
    </location>
</feature>
<evidence type="ECO:0000259" key="8">
    <source>
        <dbReference type="PROSITE" id="PS50042"/>
    </source>
</evidence>
<dbReference type="RefSeq" id="WP_132025796.1">
    <property type="nucleotide sequence ID" value="NZ_CP068564.1"/>
</dbReference>
<evidence type="ECO:0000313" key="12">
    <source>
        <dbReference type="Proteomes" id="UP000294567"/>
    </source>
</evidence>
<reference evidence="11 12" key="1">
    <citation type="submission" date="2019-03" db="EMBL/GenBank/DDBJ databases">
        <title>Genomic Encyclopedia of Type Strains, Phase IV (KMG-IV): sequencing the most valuable type-strain genomes for metagenomic binning, comparative biology and taxonomic classification.</title>
        <authorList>
            <person name="Goeker M."/>
        </authorList>
    </citation>
    <scope>NUCLEOTIDE SEQUENCE [LARGE SCALE GENOMIC DNA]</scope>
    <source>
        <strain evidence="11 12">DSM 26752</strain>
    </source>
</reference>
<keyword evidence="2" id="KW-0902">Two-component regulatory system</keyword>
<dbReference type="SMART" id="SM00448">
    <property type="entry name" value="REC"/>
    <property type="match status" value="1"/>
</dbReference>
<dbReference type="EMBL" id="SMAE01000002">
    <property type="protein sequence ID" value="TCS91163.1"/>
    <property type="molecule type" value="Genomic_DNA"/>
</dbReference>
<dbReference type="GO" id="GO:0000976">
    <property type="term" value="F:transcription cis-regulatory region binding"/>
    <property type="evidence" value="ECO:0007669"/>
    <property type="project" value="TreeGrafter"/>
</dbReference>
<dbReference type="PROSITE" id="PS50042">
    <property type="entry name" value="CNMP_BINDING_3"/>
    <property type="match status" value="1"/>
</dbReference>
<gene>
    <name evidence="11" type="ORF">EDD65_10291</name>
</gene>
<keyword evidence="4 7" id="KW-0238">DNA-binding</keyword>
<evidence type="ECO:0000313" key="11">
    <source>
        <dbReference type="EMBL" id="TCS91163.1"/>
    </source>
</evidence>
<feature type="domain" description="Cyclic nucleotide-binding" evidence="8">
    <location>
        <begin position="138"/>
        <end position="192"/>
    </location>
</feature>
<dbReference type="GO" id="GO:0006355">
    <property type="term" value="P:regulation of DNA-templated transcription"/>
    <property type="evidence" value="ECO:0007669"/>
    <property type="project" value="InterPro"/>
</dbReference>